<dbReference type="EMBL" id="JACHVQ010000002">
    <property type="protein sequence ID" value="MBB2893036.1"/>
    <property type="molecule type" value="Genomic_DNA"/>
</dbReference>
<evidence type="ECO:0000313" key="1">
    <source>
        <dbReference type="EMBL" id="MBB2893036.1"/>
    </source>
</evidence>
<protein>
    <submittedName>
        <fullName evidence="1">Uncharacterized protein</fullName>
    </submittedName>
</protein>
<name>A0A839NBM5_9MICO</name>
<dbReference type="RefSeq" id="WP_183321405.1">
    <property type="nucleotide sequence ID" value="NZ_JACHVQ010000002.1"/>
</dbReference>
<dbReference type="Proteomes" id="UP000559182">
    <property type="component" value="Unassembled WGS sequence"/>
</dbReference>
<gene>
    <name evidence="1" type="ORF">FHU39_003054</name>
</gene>
<accession>A0A839NBM5</accession>
<reference evidence="1 2" key="1">
    <citation type="submission" date="2020-08" db="EMBL/GenBank/DDBJ databases">
        <title>Sequencing the genomes of 1000 actinobacteria strains.</title>
        <authorList>
            <person name="Klenk H.-P."/>
        </authorList>
    </citation>
    <scope>NUCLEOTIDE SEQUENCE [LARGE SCALE GENOMIC DNA]</scope>
    <source>
        <strain evidence="1 2">DSM 105369</strain>
    </source>
</reference>
<organism evidence="1 2">
    <name type="scientific">Flexivirga oryzae</name>
    <dbReference type="NCBI Taxonomy" id="1794944"/>
    <lineage>
        <taxon>Bacteria</taxon>
        <taxon>Bacillati</taxon>
        <taxon>Actinomycetota</taxon>
        <taxon>Actinomycetes</taxon>
        <taxon>Micrococcales</taxon>
        <taxon>Dermacoccaceae</taxon>
        <taxon>Flexivirga</taxon>
    </lineage>
</organism>
<dbReference type="AlphaFoldDB" id="A0A839NBM5"/>
<evidence type="ECO:0000313" key="2">
    <source>
        <dbReference type="Proteomes" id="UP000559182"/>
    </source>
</evidence>
<proteinExistence type="predicted"/>
<keyword evidence="2" id="KW-1185">Reference proteome</keyword>
<sequence>MNAVAGWLLWSHRMSSEFGGMTGRAFAAAARERGVPLSETEVSRAENGEGDVAIAAIAKYERVLGMSVGALSSPLRSAARLAAGAPGSDKLAALRSVPKSMEVRQEVVNDAYVRWSAGERLIASDWLRLMDAITYDRQSLLPDALAAAWIRELLDEGMRSVNAAYFPRIEALSTVAEYDRYAVHLLAAARELTAAPGSSGELEAWSVVGDIRNPAVIDVLVHQLRSVPDDKILEFAVALVMPIQRDDLSHEQAQLIAAELTRRLDHWSLGSYEPVATLAAELPFGLGGPILRRIDQVHPMSRLTGPRVDRDVSGEIATYTRAALANSWPDHPSGSVLPELLRLILSSEHFGLRHHAANLIYCSPFAAAICDAAADLAMLGDTPPARQLATYLVSRLATRENAERLRLLLKQGDRKGLIVNTLTGMAHAGILTEQDDFTPFIEDKDFRYIGIYATGITDHPDLYREIADGDAATWWRSKHGGVWA</sequence>
<comment type="caution">
    <text evidence="1">The sequence shown here is derived from an EMBL/GenBank/DDBJ whole genome shotgun (WGS) entry which is preliminary data.</text>
</comment>